<dbReference type="PANTHER" id="PTHR43108">
    <property type="entry name" value="N-ACETYLGLUCOSAMINE-6-SULFATASE FAMILY MEMBER"/>
    <property type="match status" value="1"/>
</dbReference>
<evidence type="ECO:0000256" key="4">
    <source>
        <dbReference type="ARBA" id="ARBA00023180"/>
    </source>
</evidence>
<keyword evidence="2 5" id="KW-0732">Signal</keyword>
<dbReference type="Gene3D" id="3.40.720.10">
    <property type="entry name" value="Alkaline Phosphatase, subunit A"/>
    <property type="match status" value="1"/>
</dbReference>
<feature type="signal peptide" evidence="5">
    <location>
        <begin position="1"/>
        <end position="20"/>
    </location>
</feature>
<feature type="chain" id="PRO_5022901224" evidence="5">
    <location>
        <begin position="21"/>
        <end position="523"/>
    </location>
</feature>
<organism evidence="7 8">
    <name type="scientific">Botrimarina hoheduenensis</name>
    <dbReference type="NCBI Taxonomy" id="2528000"/>
    <lineage>
        <taxon>Bacteria</taxon>
        <taxon>Pseudomonadati</taxon>
        <taxon>Planctomycetota</taxon>
        <taxon>Planctomycetia</taxon>
        <taxon>Pirellulales</taxon>
        <taxon>Lacipirellulaceae</taxon>
        <taxon>Botrimarina</taxon>
    </lineage>
</organism>
<evidence type="ECO:0000313" key="7">
    <source>
        <dbReference type="EMBL" id="TWT47548.1"/>
    </source>
</evidence>
<gene>
    <name evidence="7" type="primary">atsA_2</name>
    <name evidence="7" type="ORF">Pla111_11630</name>
</gene>
<dbReference type="EC" id="3.1.6.1" evidence="7"/>
<dbReference type="EMBL" id="SJPH01000002">
    <property type="protein sequence ID" value="TWT47548.1"/>
    <property type="molecule type" value="Genomic_DNA"/>
</dbReference>
<evidence type="ECO:0000259" key="6">
    <source>
        <dbReference type="Pfam" id="PF00884"/>
    </source>
</evidence>
<dbReference type="OrthoDB" id="237120at2"/>
<sequence length="523" mass="59072" precursor="true">MNRYHLVALIGLALMGDASAAPRPNFVFIMSDDHAYQAVSAYGHGLNETPQIDRLASEGIRFDRCYVANSICGPSRACLLTGKHSHANGVLDNFTEFDGAQWTFPKSLRQAGYQTAIIGKWHLKSDPTGFDHWDILPGQGKYYRPDFRTAEGLRAIDGYVTHVTTDLAIEWLEGAAGPGGPGRAEDKPFLLILNQKAPHRPWDPAPEHLETFAGRTIAEPATLLDDYATRTTAPRTAEMRIADHMRVDRDVKAWARDSNHREWLYKHMSDEDRAAWERVIDRRAEELAAANLQGADRTRWIWRHYMEDYLACIASVDEGVGRVLDWLDAADLNDNTVVVYTSDQGFYLGEHGWFDKRFMYEQSLRTPMVLRWPAGVASPGRSETRIVSNLDFAPTFLELAGAEADPTLHGESMVPLLTDPSGDGPSTPGRDIFYYHYHEGPTRDHAVERHDGVTDGTHKLICFYDLGEWELYDLSTDPDEMLNRYEDPAYQSERERLTQRLLSERNRLGVVVPQTVPTEQPAL</sequence>
<feature type="domain" description="Sulfatase N-terminal" evidence="6">
    <location>
        <begin position="24"/>
        <end position="402"/>
    </location>
</feature>
<evidence type="ECO:0000256" key="3">
    <source>
        <dbReference type="ARBA" id="ARBA00022801"/>
    </source>
</evidence>
<evidence type="ECO:0000256" key="1">
    <source>
        <dbReference type="ARBA" id="ARBA00008779"/>
    </source>
</evidence>
<dbReference type="Pfam" id="PF00884">
    <property type="entry name" value="Sulfatase"/>
    <property type="match status" value="1"/>
</dbReference>
<dbReference type="SUPFAM" id="SSF53649">
    <property type="entry name" value="Alkaline phosphatase-like"/>
    <property type="match status" value="1"/>
</dbReference>
<dbReference type="InterPro" id="IPR024607">
    <property type="entry name" value="Sulfatase_CS"/>
</dbReference>
<keyword evidence="8" id="KW-1185">Reference proteome</keyword>
<dbReference type="PROSITE" id="PS00149">
    <property type="entry name" value="SULFATASE_2"/>
    <property type="match status" value="1"/>
</dbReference>
<proteinExistence type="inferred from homology"/>
<comment type="caution">
    <text evidence="7">The sequence shown here is derived from an EMBL/GenBank/DDBJ whole genome shotgun (WGS) entry which is preliminary data.</text>
</comment>
<dbReference type="CDD" id="cd16031">
    <property type="entry name" value="G6S_like"/>
    <property type="match status" value="1"/>
</dbReference>
<accession>A0A5C5W9J6</accession>
<keyword evidence="3 7" id="KW-0378">Hydrolase</keyword>
<reference evidence="7 8" key="1">
    <citation type="submission" date="2019-02" db="EMBL/GenBank/DDBJ databases">
        <title>Deep-cultivation of Planctomycetes and their phenomic and genomic characterization uncovers novel biology.</title>
        <authorList>
            <person name="Wiegand S."/>
            <person name="Jogler M."/>
            <person name="Boedeker C."/>
            <person name="Pinto D."/>
            <person name="Vollmers J."/>
            <person name="Rivas-Marin E."/>
            <person name="Kohn T."/>
            <person name="Peeters S.H."/>
            <person name="Heuer A."/>
            <person name="Rast P."/>
            <person name="Oberbeckmann S."/>
            <person name="Bunk B."/>
            <person name="Jeske O."/>
            <person name="Meyerdierks A."/>
            <person name="Storesund J.E."/>
            <person name="Kallscheuer N."/>
            <person name="Luecker S."/>
            <person name="Lage O.M."/>
            <person name="Pohl T."/>
            <person name="Merkel B.J."/>
            <person name="Hornburger P."/>
            <person name="Mueller R.-W."/>
            <person name="Bruemmer F."/>
            <person name="Labrenz M."/>
            <person name="Spormann A.M."/>
            <person name="Op Den Camp H."/>
            <person name="Overmann J."/>
            <person name="Amann R."/>
            <person name="Jetten M.S.M."/>
            <person name="Mascher T."/>
            <person name="Medema M.H."/>
            <person name="Devos D.P."/>
            <person name="Kaster A.-K."/>
            <person name="Ovreas L."/>
            <person name="Rohde M."/>
            <person name="Galperin M.Y."/>
            <person name="Jogler C."/>
        </authorList>
    </citation>
    <scope>NUCLEOTIDE SEQUENCE [LARGE SCALE GENOMIC DNA]</scope>
    <source>
        <strain evidence="7 8">Pla111</strain>
    </source>
</reference>
<evidence type="ECO:0000256" key="2">
    <source>
        <dbReference type="ARBA" id="ARBA00022729"/>
    </source>
</evidence>
<evidence type="ECO:0000313" key="8">
    <source>
        <dbReference type="Proteomes" id="UP000318995"/>
    </source>
</evidence>
<keyword evidence="4" id="KW-0325">Glycoprotein</keyword>
<name>A0A5C5W9J6_9BACT</name>
<dbReference type="GO" id="GO:0004065">
    <property type="term" value="F:arylsulfatase activity"/>
    <property type="evidence" value="ECO:0007669"/>
    <property type="project" value="UniProtKB-EC"/>
</dbReference>
<protein>
    <submittedName>
        <fullName evidence="7">Arylsulfatase</fullName>
        <ecNumber evidence="7">3.1.6.1</ecNumber>
    </submittedName>
</protein>
<dbReference type="AlphaFoldDB" id="A0A5C5W9J6"/>
<comment type="similarity">
    <text evidence="1">Belongs to the sulfatase family.</text>
</comment>
<dbReference type="RefSeq" id="WP_146572243.1">
    <property type="nucleotide sequence ID" value="NZ_SJPH01000002.1"/>
</dbReference>
<dbReference type="InterPro" id="IPR017850">
    <property type="entry name" value="Alkaline_phosphatase_core_sf"/>
</dbReference>
<evidence type="ECO:0000256" key="5">
    <source>
        <dbReference type="SAM" id="SignalP"/>
    </source>
</evidence>
<dbReference type="InterPro" id="IPR000917">
    <property type="entry name" value="Sulfatase_N"/>
</dbReference>
<dbReference type="Proteomes" id="UP000318995">
    <property type="component" value="Unassembled WGS sequence"/>
</dbReference>
<dbReference type="PROSITE" id="PS00523">
    <property type="entry name" value="SULFATASE_1"/>
    <property type="match status" value="1"/>
</dbReference>
<dbReference type="PANTHER" id="PTHR43108:SF6">
    <property type="entry name" value="N-SULPHOGLUCOSAMINE SULPHOHYDROLASE"/>
    <property type="match status" value="1"/>
</dbReference>